<feature type="domain" description="Nudix hydrolase" evidence="3">
    <location>
        <begin position="24"/>
        <end position="159"/>
    </location>
</feature>
<dbReference type="SUPFAM" id="SSF55811">
    <property type="entry name" value="Nudix"/>
    <property type="match status" value="1"/>
</dbReference>
<evidence type="ECO:0000313" key="5">
    <source>
        <dbReference type="Proteomes" id="UP000766246"/>
    </source>
</evidence>
<dbReference type="InterPro" id="IPR036388">
    <property type="entry name" value="WH-like_DNA-bd_sf"/>
</dbReference>
<dbReference type="Proteomes" id="UP000766246">
    <property type="component" value="Unassembled WGS sequence"/>
</dbReference>
<dbReference type="InterPro" id="IPR020084">
    <property type="entry name" value="NUDIX_hydrolase_CS"/>
</dbReference>
<protein>
    <submittedName>
        <fullName evidence="4">NUDIX hydrolase</fullName>
    </submittedName>
</protein>
<comment type="similarity">
    <text evidence="2">Belongs to the Nudix hydrolase family.</text>
</comment>
<keyword evidence="1 2" id="KW-0378">Hydrolase</keyword>
<dbReference type="SUPFAM" id="SSF46785">
    <property type="entry name" value="Winged helix' DNA-binding domain"/>
    <property type="match status" value="1"/>
</dbReference>
<name>A0A927UDG4_9FIRM</name>
<evidence type="ECO:0000256" key="2">
    <source>
        <dbReference type="RuleBase" id="RU003476"/>
    </source>
</evidence>
<dbReference type="PANTHER" id="PTHR43736">
    <property type="entry name" value="ADP-RIBOSE PYROPHOSPHATASE"/>
    <property type="match status" value="1"/>
</dbReference>
<evidence type="ECO:0000313" key="4">
    <source>
        <dbReference type="EMBL" id="MBE5919857.1"/>
    </source>
</evidence>
<proteinExistence type="inferred from homology"/>
<dbReference type="InterPro" id="IPR054105">
    <property type="entry name" value="WHD_NrtR"/>
</dbReference>
<dbReference type="GO" id="GO:0016787">
    <property type="term" value="F:hydrolase activity"/>
    <property type="evidence" value="ECO:0007669"/>
    <property type="project" value="UniProtKB-KW"/>
</dbReference>
<dbReference type="PRINTS" id="PR00502">
    <property type="entry name" value="NUDIXFAMILY"/>
</dbReference>
<dbReference type="Gene3D" id="3.90.79.10">
    <property type="entry name" value="Nucleoside Triphosphate Pyrophosphohydrolase"/>
    <property type="match status" value="1"/>
</dbReference>
<comment type="caution">
    <text evidence="4">The sequence shown here is derived from an EMBL/GenBank/DDBJ whole genome shotgun (WGS) entry which is preliminary data.</text>
</comment>
<dbReference type="CDD" id="cd18873">
    <property type="entry name" value="NUDIX_NadM_like"/>
    <property type="match status" value="1"/>
</dbReference>
<dbReference type="InterPro" id="IPR020476">
    <property type="entry name" value="Nudix_hydrolase"/>
</dbReference>
<dbReference type="Pfam" id="PF21906">
    <property type="entry name" value="WHD_NrtR"/>
    <property type="match status" value="1"/>
</dbReference>
<dbReference type="AlphaFoldDB" id="A0A927UDG4"/>
<dbReference type="InterPro" id="IPR015797">
    <property type="entry name" value="NUDIX_hydrolase-like_dom_sf"/>
</dbReference>
<dbReference type="PANTHER" id="PTHR43736:SF4">
    <property type="entry name" value="SLR1690 PROTEIN"/>
    <property type="match status" value="1"/>
</dbReference>
<dbReference type="PROSITE" id="PS51462">
    <property type="entry name" value="NUDIX"/>
    <property type="match status" value="1"/>
</dbReference>
<dbReference type="InterPro" id="IPR036390">
    <property type="entry name" value="WH_DNA-bd_sf"/>
</dbReference>
<gene>
    <name evidence="4" type="ORF">E7272_08430</name>
</gene>
<dbReference type="InterPro" id="IPR000086">
    <property type="entry name" value="NUDIX_hydrolase_dom"/>
</dbReference>
<organism evidence="4 5">
    <name type="scientific">Pseudobutyrivibrio ruminis</name>
    <dbReference type="NCBI Taxonomy" id="46206"/>
    <lineage>
        <taxon>Bacteria</taxon>
        <taxon>Bacillati</taxon>
        <taxon>Bacillota</taxon>
        <taxon>Clostridia</taxon>
        <taxon>Lachnospirales</taxon>
        <taxon>Lachnospiraceae</taxon>
        <taxon>Pseudobutyrivibrio</taxon>
    </lineage>
</organism>
<dbReference type="EMBL" id="SVER01000019">
    <property type="protein sequence ID" value="MBE5919857.1"/>
    <property type="molecule type" value="Genomic_DNA"/>
</dbReference>
<reference evidence="4" key="1">
    <citation type="submission" date="2019-04" db="EMBL/GenBank/DDBJ databases">
        <title>Evolution of Biomass-Degrading Anaerobic Consortia Revealed by Metagenomics.</title>
        <authorList>
            <person name="Peng X."/>
        </authorList>
    </citation>
    <scope>NUCLEOTIDE SEQUENCE</scope>
    <source>
        <strain evidence="4">SIG311</strain>
    </source>
</reference>
<sequence>MAEIRDKNGLTEAEFLKAYKPGNYERPSVTADIMVLGTSEDLSCLKLLLIRRGGHPYIGHWALPGGFIEKDETAYQAAARELEEETGLTDVYLNQIYTFTKPGRDPRTWVMSIAYLALVSELKQVQGLDDAADADWFDLRIADGKLRLENERLGVNIIYDIETKQFKNGRILYDNWVATPVSKDRLAFDHIEIIIESILKLKAEFEHTDLAFNLMEDKFTLPDLQALYELVLGKKLYKTNFRAMVQPKIQPTGEKRKSIISNKMSAEYIYLPEKTEYVK</sequence>
<dbReference type="PROSITE" id="PS00893">
    <property type="entry name" value="NUDIX_BOX"/>
    <property type="match status" value="1"/>
</dbReference>
<accession>A0A927UDG4</accession>
<evidence type="ECO:0000256" key="1">
    <source>
        <dbReference type="ARBA" id="ARBA00022801"/>
    </source>
</evidence>
<dbReference type="Gene3D" id="1.10.10.10">
    <property type="entry name" value="Winged helix-like DNA-binding domain superfamily/Winged helix DNA-binding domain"/>
    <property type="match status" value="1"/>
</dbReference>
<evidence type="ECO:0000259" key="3">
    <source>
        <dbReference type="PROSITE" id="PS51462"/>
    </source>
</evidence>
<dbReference type="Pfam" id="PF00293">
    <property type="entry name" value="NUDIX"/>
    <property type="match status" value="1"/>
</dbReference>